<dbReference type="Pfam" id="PF00440">
    <property type="entry name" value="TetR_N"/>
    <property type="match status" value="1"/>
</dbReference>
<dbReference type="PANTHER" id="PTHR47752">
    <property type="entry name" value="HTH-TYPE TRANSCRIPTIONAL REPRESSOR FABR"/>
    <property type="match status" value="1"/>
</dbReference>
<comment type="caution">
    <text evidence="6">The sequence shown here is derived from an EMBL/GenBank/DDBJ whole genome shotgun (WGS) entry which is preliminary data.</text>
</comment>
<proteinExistence type="predicted"/>
<feature type="domain" description="HTH tetR-type" evidence="5">
    <location>
        <begin position="14"/>
        <end position="74"/>
    </location>
</feature>
<dbReference type="OrthoDB" id="8617654at2"/>
<dbReference type="Pfam" id="PF21943">
    <property type="entry name" value="TetR_C_46"/>
    <property type="match status" value="1"/>
</dbReference>
<dbReference type="Proteomes" id="UP000279994">
    <property type="component" value="Unassembled WGS sequence"/>
</dbReference>
<keyword evidence="3" id="KW-0804">Transcription</keyword>
<dbReference type="AlphaFoldDB" id="A0A3N0GSU7"/>
<accession>A0A3N0GSU7</accession>
<keyword evidence="1" id="KW-0805">Transcription regulation</keyword>
<dbReference type="Gene3D" id="1.10.357.10">
    <property type="entry name" value="Tetracycline Repressor, domain 2"/>
    <property type="match status" value="1"/>
</dbReference>
<dbReference type="Gene3D" id="1.10.10.60">
    <property type="entry name" value="Homeodomain-like"/>
    <property type="match status" value="1"/>
</dbReference>
<evidence type="ECO:0000256" key="1">
    <source>
        <dbReference type="ARBA" id="ARBA00023015"/>
    </source>
</evidence>
<dbReference type="GO" id="GO:0003677">
    <property type="term" value="F:DNA binding"/>
    <property type="evidence" value="ECO:0007669"/>
    <property type="project" value="UniProtKB-UniRule"/>
</dbReference>
<dbReference type="InterPro" id="IPR001647">
    <property type="entry name" value="HTH_TetR"/>
</dbReference>
<dbReference type="InterPro" id="IPR009057">
    <property type="entry name" value="Homeodomain-like_sf"/>
</dbReference>
<dbReference type="RefSeq" id="WP_123222504.1">
    <property type="nucleotide sequence ID" value="NZ_RJSF01000030.1"/>
</dbReference>
<dbReference type="EMBL" id="RJSF01000030">
    <property type="protein sequence ID" value="RNM15266.1"/>
    <property type="molecule type" value="Genomic_DNA"/>
</dbReference>
<evidence type="ECO:0000256" key="2">
    <source>
        <dbReference type="ARBA" id="ARBA00023125"/>
    </source>
</evidence>
<evidence type="ECO:0000313" key="7">
    <source>
        <dbReference type="Proteomes" id="UP000279994"/>
    </source>
</evidence>
<organism evidence="6 7">
    <name type="scientific">Nocardioides pocheonensis</name>
    <dbReference type="NCBI Taxonomy" id="661485"/>
    <lineage>
        <taxon>Bacteria</taxon>
        <taxon>Bacillati</taxon>
        <taxon>Actinomycetota</taxon>
        <taxon>Actinomycetes</taxon>
        <taxon>Propionibacteriales</taxon>
        <taxon>Nocardioidaceae</taxon>
        <taxon>Nocardioides</taxon>
    </lineage>
</organism>
<dbReference type="PRINTS" id="PR00455">
    <property type="entry name" value="HTHTETR"/>
</dbReference>
<evidence type="ECO:0000256" key="3">
    <source>
        <dbReference type="ARBA" id="ARBA00023163"/>
    </source>
</evidence>
<sequence length="211" mass="23669">MTEAGLSTRGEKKERTRRAILDAALRLSEETGLGGLSLRQVAKEVGIVPTAFYRHFASIDELGLALVQESFSSLRAMIRDVRRGNPQIEEIVDRSVQVLDEHVRGQRAHFSFIARERNGGSAVVRAAVRQELALFERELATDLARLPMDHWSAEDLHILSRLIVVAMIAVAEEILELPDREGSAIRDRARTQLLMLIVGALNWRSRPAEEK</sequence>
<feature type="DNA-binding region" description="H-T-H motif" evidence="4">
    <location>
        <begin position="37"/>
        <end position="56"/>
    </location>
</feature>
<evidence type="ECO:0000259" key="5">
    <source>
        <dbReference type="PROSITE" id="PS50977"/>
    </source>
</evidence>
<keyword evidence="7" id="KW-1185">Reference proteome</keyword>
<name>A0A3N0GSU7_9ACTN</name>
<dbReference type="PANTHER" id="PTHR47752:SF1">
    <property type="entry name" value="HTH-TYPE TRANSCRIPTIONAL REPRESSOR FABR"/>
    <property type="match status" value="1"/>
</dbReference>
<dbReference type="SUPFAM" id="SSF46689">
    <property type="entry name" value="Homeodomain-like"/>
    <property type="match status" value="1"/>
</dbReference>
<dbReference type="PROSITE" id="PS50977">
    <property type="entry name" value="HTH_TETR_2"/>
    <property type="match status" value="1"/>
</dbReference>
<reference evidence="6 7" key="1">
    <citation type="submission" date="2018-11" db="EMBL/GenBank/DDBJ databases">
        <authorList>
            <person name="Li F."/>
        </authorList>
    </citation>
    <scope>NUCLEOTIDE SEQUENCE [LARGE SCALE GENOMIC DNA]</scope>
    <source>
        <strain evidence="6 7">Gsoil 818</strain>
    </source>
</reference>
<dbReference type="InterPro" id="IPR054129">
    <property type="entry name" value="DesT_TetR_C"/>
</dbReference>
<dbReference type="InterPro" id="IPR050692">
    <property type="entry name" value="HTH_transcr_repressor_FabR"/>
</dbReference>
<gene>
    <name evidence="6" type="ORF">EFL26_08675</name>
</gene>
<evidence type="ECO:0000256" key="4">
    <source>
        <dbReference type="PROSITE-ProRule" id="PRU00335"/>
    </source>
</evidence>
<keyword evidence="2 4" id="KW-0238">DNA-binding</keyword>
<evidence type="ECO:0000313" key="6">
    <source>
        <dbReference type="EMBL" id="RNM15266.1"/>
    </source>
</evidence>
<protein>
    <submittedName>
        <fullName evidence="6">TetR family transcriptional regulator</fullName>
    </submittedName>
</protein>